<name>A0ABU4XWJ8_9HYPH</name>
<reference evidence="1 2" key="1">
    <citation type="submission" date="2023-08" db="EMBL/GenBank/DDBJ databases">
        <title>Implementing the SeqCode for naming new Mesorhizobium species isolated from Vachellia karroo root nodules.</title>
        <authorList>
            <person name="Van Lill M."/>
        </authorList>
    </citation>
    <scope>NUCLEOTIDE SEQUENCE [LARGE SCALE GENOMIC DNA]</scope>
    <source>
        <strain evidence="1 2">VK24D</strain>
    </source>
</reference>
<sequence>MVRRSRGIPTPTIIDREMPHQVALPDDLCTDCNYTLIMRFLGERGISCRTRAVIAVWDDGKQEQWRLHCFADPAAAAAFLDHFGGIVFDPKRDRENGRARGAWRRQGAYERILELGPLSVPEALRN</sequence>
<keyword evidence="2" id="KW-1185">Reference proteome</keyword>
<proteinExistence type="predicted"/>
<evidence type="ECO:0000313" key="2">
    <source>
        <dbReference type="Proteomes" id="UP001287059"/>
    </source>
</evidence>
<evidence type="ECO:0000313" key="1">
    <source>
        <dbReference type="EMBL" id="MDX8479067.1"/>
    </source>
</evidence>
<protein>
    <submittedName>
        <fullName evidence="1">Uncharacterized protein</fullName>
    </submittedName>
</protein>
<comment type="caution">
    <text evidence="1">The sequence shown here is derived from an EMBL/GenBank/DDBJ whole genome shotgun (WGS) entry which is preliminary data.</text>
</comment>
<organism evidence="1 2">
    <name type="scientific">Mesorhizobium album</name>
    <dbReference type="NCBI Taxonomy" id="3072314"/>
    <lineage>
        <taxon>Bacteria</taxon>
        <taxon>Pseudomonadati</taxon>
        <taxon>Pseudomonadota</taxon>
        <taxon>Alphaproteobacteria</taxon>
        <taxon>Hyphomicrobiales</taxon>
        <taxon>Phyllobacteriaceae</taxon>
        <taxon>Mesorhizobium</taxon>
    </lineage>
</organism>
<accession>A0ABU4XWJ8</accession>
<gene>
    <name evidence="1" type="ORF">RFN28_11355</name>
</gene>
<dbReference type="RefSeq" id="WP_320287428.1">
    <property type="nucleotide sequence ID" value="NZ_JAVIIW010000010.1"/>
</dbReference>
<dbReference type="Proteomes" id="UP001287059">
    <property type="component" value="Unassembled WGS sequence"/>
</dbReference>
<dbReference type="EMBL" id="JAVIIW010000010">
    <property type="protein sequence ID" value="MDX8479067.1"/>
    <property type="molecule type" value="Genomic_DNA"/>
</dbReference>